<dbReference type="Proteomes" id="UP000821853">
    <property type="component" value="Chromosome 4"/>
</dbReference>
<dbReference type="EMBL" id="JABSTR010000006">
    <property type="protein sequence ID" value="KAH9373047.1"/>
    <property type="molecule type" value="Genomic_DNA"/>
</dbReference>
<accession>A0A9J6GE12</accession>
<evidence type="ECO:0000256" key="1">
    <source>
        <dbReference type="SAM" id="MobiDB-lite"/>
    </source>
</evidence>
<name>A0A9J6GE12_HAELO</name>
<evidence type="ECO:0000313" key="3">
    <source>
        <dbReference type="Proteomes" id="UP000821853"/>
    </source>
</evidence>
<proteinExistence type="predicted"/>
<comment type="caution">
    <text evidence="2">The sequence shown here is derived from an EMBL/GenBank/DDBJ whole genome shotgun (WGS) entry which is preliminary data.</text>
</comment>
<protein>
    <submittedName>
        <fullName evidence="2">Uncharacterized protein</fullName>
    </submittedName>
</protein>
<evidence type="ECO:0000313" key="2">
    <source>
        <dbReference type="EMBL" id="KAH9373047.1"/>
    </source>
</evidence>
<dbReference type="VEuPathDB" id="VectorBase:HLOH_045733"/>
<feature type="compositionally biased region" description="Basic and acidic residues" evidence="1">
    <location>
        <begin position="192"/>
        <end position="208"/>
    </location>
</feature>
<gene>
    <name evidence="2" type="ORF">HPB48_010022</name>
</gene>
<sequence length="208" mass="23668">MTNSVPLSKLSLAGSVQKFELAPYRRLRRQTLLHIRRMFSTLGRFTSCCNTRCRCGPDWHSRSRMTVRRLPEALQLATAGDSEIFCLRRNRRCRPSAVPRAFPPLPVLFTRSFFDANISRYCSTKKNTLHQIAAAERKRHDEINYRGGEREEENENTNAKGAGFRRGAQSETQYEGLVSRARGPANQGLVRDLSKNGESEGPRHATPF</sequence>
<dbReference type="AlphaFoldDB" id="A0A9J6GE12"/>
<feature type="region of interest" description="Disordered" evidence="1">
    <location>
        <begin position="145"/>
        <end position="208"/>
    </location>
</feature>
<reference evidence="2 3" key="1">
    <citation type="journal article" date="2020" name="Cell">
        <title>Large-Scale Comparative Analyses of Tick Genomes Elucidate Their Genetic Diversity and Vector Capacities.</title>
        <authorList>
            <consortium name="Tick Genome and Microbiome Consortium (TIGMIC)"/>
            <person name="Jia N."/>
            <person name="Wang J."/>
            <person name="Shi W."/>
            <person name="Du L."/>
            <person name="Sun Y."/>
            <person name="Zhan W."/>
            <person name="Jiang J.F."/>
            <person name="Wang Q."/>
            <person name="Zhang B."/>
            <person name="Ji P."/>
            <person name="Bell-Sakyi L."/>
            <person name="Cui X.M."/>
            <person name="Yuan T.T."/>
            <person name="Jiang B.G."/>
            <person name="Yang W.F."/>
            <person name="Lam T.T."/>
            <person name="Chang Q.C."/>
            <person name="Ding S.J."/>
            <person name="Wang X.J."/>
            <person name="Zhu J.G."/>
            <person name="Ruan X.D."/>
            <person name="Zhao L."/>
            <person name="Wei J.T."/>
            <person name="Ye R.Z."/>
            <person name="Que T.C."/>
            <person name="Du C.H."/>
            <person name="Zhou Y.H."/>
            <person name="Cheng J.X."/>
            <person name="Dai P.F."/>
            <person name="Guo W.B."/>
            <person name="Han X.H."/>
            <person name="Huang E.J."/>
            <person name="Li L.F."/>
            <person name="Wei W."/>
            <person name="Gao Y.C."/>
            <person name="Liu J.Z."/>
            <person name="Shao H.Z."/>
            <person name="Wang X."/>
            <person name="Wang C.C."/>
            <person name="Yang T.C."/>
            <person name="Huo Q.B."/>
            <person name="Li W."/>
            <person name="Chen H.Y."/>
            <person name="Chen S.E."/>
            <person name="Zhou L.G."/>
            <person name="Ni X.B."/>
            <person name="Tian J.H."/>
            <person name="Sheng Y."/>
            <person name="Liu T."/>
            <person name="Pan Y.S."/>
            <person name="Xia L.Y."/>
            <person name="Li J."/>
            <person name="Zhao F."/>
            <person name="Cao W.C."/>
        </authorList>
    </citation>
    <scope>NUCLEOTIDE SEQUENCE [LARGE SCALE GENOMIC DNA]</scope>
    <source>
        <strain evidence="2">HaeL-2018</strain>
    </source>
</reference>
<organism evidence="2 3">
    <name type="scientific">Haemaphysalis longicornis</name>
    <name type="common">Bush tick</name>
    <dbReference type="NCBI Taxonomy" id="44386"/>
    <lineage>
        <taxon>Eukaryota</taxon>
        <taxon>Metazoa</taxon>
        <taxon>Ecdysozoa</taxon>
        <taxon>Arthropoda</taxon>
        <taxon>Chelicerata</taxon>
        <taxon>Arachnida</taxon>
        <taxon>Acari</taxon>
        <taxon>Parasitiformes</taxon>
        <taxon>Ixodida</taxon>
        <taxon>Ixodoidea</taxon>
        <taxon>Ixodidae</taxon>
        <taxon>Haemaphysalinae</taxon>
        <taxon>Haemaphysalis</taxon>
    </lineage>
</organism>
<keyword evidence="3" id="KW-1185">Reference proteome</keyword>